<organism evidence="1 2">
    <name type="scientific">Actinoplanes italicus</name>
    <dbReference type="NCBI Taxonomy" id="113567"/>
    <lineage>
        <taxon>Bacteria</taxon>
        <taxon>Bacillati</taxon>
        <taxon>Actinomycetota</taxon>
        <taxon>Actinomycetes</taxon>
        <taxon>Micromonosporales</taxon>
        <taxon>Micromonosporaceae</taxon>
        <taxon>Actinoplanes</taxon>
    </lineage>
</organism>
<proteinExistence type="predicted"/>
<dbReference type="Proteomes" id="UP000239415">
    <property type="component" value="Unassembled WGS sequence"/>
</dbReference>
<accession>A0A2T0KP88</accession>
<reference evidence="1 2" key="1">
    <citation type="submission" date="2018-03" db="EMBL/GenBank/DDBJ databases">
        <title>Genomic Encyclopedia of Archaeal and Bacterial Type Strains, Phase II (KMG-II): from individual species to whole genera.</title>
        <authorList>
            <person name="Goeker M."/>
        </authorList>
    </citation>
    <scope>NUCLEOTIDE SEQUENCE [LARGE SCALE GENOMIC DNA]</scope>
    <source>
        <strain evidence="1 2">DSM 43146</strain>
    </source>
</reference>
<comment type="caution">
    <text evidence="1">The sequence shown here is derived from an EMBL/GenBank/DDBJ whole genome shotgun (WGS) entry which is preliminary data.</text>
</comment>
<name>A0A2T0KP88_9ACTN</name>
<keyword evidence="2" id="KW-1185">Reference proteome</keyword>
<gene>
    <name evidence="1" type="ORF">CLV67_101281</name>
</gene>
<dbReference type="RefSeq" id="WP_146168955.1">
    <property type="nucleotide sequence ID" value="NZ_BOMO01000024.1"/>
</dbReference>
<protein>
    <submittedName>
        <fullName evidence="1">Uncharacterized protein</fullName>
    </submittedName>
</protein>
<dbReference type="AlphaFoldDB" id="A0A2T0KP88"/>
<sequence length="121" mass="13393">MTTAAAETATVTLPANAVPSIDPYLMRGLLWCAHCTTLMAPGDPILDTSKGSPVWRLAYTCGGCDRKADAGIVDETVWRRVIARANVRSLAPQYRQWIVRQMLAKVNLTIDGRNLQFLWSM</sequence>
<evidence type="ECO:0000313" key="2">
    <source>
        <dbReference type="Proteomes" id="UP000239415"/>
    </source>
</evidence>
<evidence type="ECO:0000313" key="1">
    <source>
        <dbReference type="EMBL" id="PRX25564.1"/>
    </source>
</evidence>
<dbReference type="EMBL" id="PVMZ01000001">
    <property type="protein sequence ID" value="PRX25564.1"/>
    <property type="molecule type" value="Genomic_DNA"/>
</dbReference>
<dbReference type="OrthoDB" id="3390392at2"/>